<gene>
    <name evidence="2" type="ORF">H9657_17150</name>
</gene>
<evidence type="ECO:0008006" key="4">
    <source>
        <dbReference type="Google" id="ProtNLM"/>
    </source>
</evidence>
<protein>
    <recommendedName>
        <fullName evidence="4">PKD domain-containing protein</fullName>
    </recommendedName>
</protein>
<dbReference type="RefSeq" id="WP_191784650.1">
    <property type="nucleotide sequence ID" value="NZ_JACSQV010000019.1"/>
</dbReference>
<evidence type="ECO:0000256" key="1">
    <source>
        <dbReference type="SAM" id="MobiDB-lite"/>
    </source>
</evidence>
<feature type="region of interest" description="Disordered" evidence="1">
    <location>
        <begin position="1"/>
        <end position="21"/>
    </location>
</feature>
<sequence>MATASAGSATPPPDLGSFTADAGAPSARGAIDIIGWWSANQSARQPVVGSGVSSATQWQSEYADACIDADANWFKGPCSLRVGYGTPVCAEGETPRQPRWTRFRIPPSEIWSEWEQQDYGSCAGAAVVPVLTAEDFRRLPLPAPVLNVQPDGEWVLVNIQTIVFTDPTPVMLTTEVLGFPVTVEATPSQFTYDWGDGHSTVTHDPGSPYPAFDVFHEYEAVGRVAITLTTEWTGRYQVAGDPQWREVTGTATTAATSRPLDVQERTSRLVSTTCDQDADAPGCEGWRPTESHR</sequence>
<comment type="caution">
    <text evidence="2">The sequence shown here is derived from an EMBL/GenBank/DDBJ whole genome shotgun (WGS) entry which is preliminary data.</text>
</comment>
<proteinExistence type="predicted"/>
<evidence type="ECO:0000313" key="2">
    <source>
        <dbReference type="EMBL" id="MBD7920001.1"/>
    </source>
</evidence>
<feature type="region of interest" description="Disordered" evidence="1">
    <location>
        <begin position="272"/>
        <end position="293"/>
    </location>
</feature>
<keyword evidence="3" id="KW-1185">Reference proteome</keyword>
<organism evidence="2 3">
    <name type="scientific">Cellulomonas avistercoris</name>
    <dbReference type="NCBI Taxonomy" id="2762242"/>
    <lineage>
        <taxon>Bacteria</taxon>
        <taxon>Bacillati</taxon>
        <taxon>Actinomycetota</taxon>
        <taxon>Actinomycetes</taxon>
        <taxon>Micrococcales</taxon>
        <taxon>Cellulomonadaceae</taxon>
        <taxon>Cellulomonas</taxon>
    </lineage>
</organism>
<dbReference type="Proteomes" id="UP000604241">
    <property type="component" value="Unassembled WGS sequence"/>
</dbReference>
<name>A0ABR8QHU7_9CELL</name>
<dbReference type="EMBL" id="JACSQV010000019">
    <property type="protein sequence ID" value="MBD7920001.1"/>
    <property type="molecule type" value="Genomic_DNA"/>
</dbReference>
<accession>A0ABR8QHU7</accession>
<reference evidence="2 3" key="1">
    <citation type="submission" date="2020-08" db="EMBL/GenBank/DDBJ databases">
        <title>A Genomic Blueprint of the Chicken Gut Microbiome.</title>
        <authorList>
            <person name="Gilroy R."/>
            <person name="Ravi A."/>
            <person name="Getino M."/>
            <person name="Pursley I."/>
            <person name="Horton D.L."/>
            <person name="Alikhan N.-F."/>
            <person name="Baker D."/>
            <person name="Gharbi K."/>
            <person name="Hall N."/>
            <person name="Watson M."/>
            <person name="Adriaenssens E.M."/>
            <person name="Foster-Nyarko E."/>
            <person name="Jarju S."/>
            <person name="Secka A."/>
            <person name="Antonio M."/>
            <person name="Oren A."/>
            <person name="Chaudhuri R."/>
            <person name="La Ragione R.M."/>
            <person name="Hildebrand F."/>
            <person name="Pallen M.J."/>
        </authorList>
    </citation>
    <scope>NUCLEOTIDE SEQUENCE [LARGE SCALE GENOMIC DNA]</scope>
    <source>
        <strain evidence="2 3">Sa3CUA2</strain>
    </source>
</reference>
<evidence type="ECO:0000313" key="3">
    <source>
        <dbReference type="Proteomes" id="UP000604241"/>
    </source>
</evidence>